<dbReference type="CDD" id="cd06581">
    <property type="entry name" value="TM_PBP1_LivM_like"/>
    <property type="match status" value="1"/>
</dbReference>
<keyword evidence="8" id="KW-1185">Reference proteome</keyword>
<dbReference type="InterPro" id="IPR001851">
    <property type="entry name" value="ABC_transp_permease"/>
</dbReference>
<feature type="transmembrane region" description="Helical" evidence="6">
    <location>
        <begin position="47"/>
        <end position="75"/>
    </location>
</feature>
<feature type="transmembrane region" description="Helical" evidence="6">
    <location>
        <begin position="121"/>
        <end position="138"/>
    </location>
</feature>
<protein>
    <submittedName>
        <fullName evidence="7">Branched-chain amino acid ABC transporter permease</fullName>
    </submittedName>
</protein>
<dbReference type="InterPro" id="IPR043428">
    <property type="entry name" value="LivM-like"/>
</dbReference>
<feature type="transmembrane region" description="Helical" evidence="6">
    <location>
        <begin position="95"/>
        <end position="114"/>
    </location>
</feature>
<feature type="transmembrane region" description="Helical" evidence="6">
    <location>
        <begin position="288"/>
        <end position="307"/>
    </location>
</feature>
<dbReference type="OrthoDB" id="9804361at2"/>
<evidence type="ECO:0000256" key="5">
    <source>
        <dbReference type="ARBA" id="ARBA00023136"/>
    </source>
</evidence>
<gene>
    <name evidence="7" type="ORF">EJ903_03100</name>
</gene>
<proteinExistence type="predicted"/>
<feature type="transmembrane region" description="Helical" evidence="6">
    <location>
        <begin position="169"/>
        <end position="189"/>
    </location>
</feature>
<feature type="transmembrane region" description="Helical" evidence="6">
    <location>
        <begin position="256"/>
        <end position="281"/>
    </location>
</feature>
<reference evidence="7 8" key="1">
    <citation type="submission" date="2018-12" db="EMBL/GenBank/DDBJ databases">
        <authorList>
            <person name="Yang Y."/>
        </authorList>
    </citation>
    <scope>NUCLEOTIDE SEQUENCE [LARGE SCALE GENOMIC DNA]</scope>
    <source>
        <strain evidence="7 8">L-25-5w-1</strain>
    </source>
</reference>
<comment type="caution">
    <text evidence="7">The sequence shown here is derived from an EMBL/GenBank/DDBJ whole genome shotgun (WGS) entry which is preliminary data.</text>
</comment>
<evidence type="ECO:0000256" key="1">
    <source>
        <dbReference type="ARBA" id="ARBA00004651"/>
    </source>
</evidence>
<feature type="transmembrane region" description="Helical" evidence="6">
    <location>
        <begin position="20"/>
        <end position="40"/>
    </location>
</feature>
<dbReference type="RefSeq" id="WP_126612032.1">
    <property type="nucleotide sequence ID" value="NZ_JBHUCY010000010.1"/>
</dbReference>
<dbReference type="Pfam" id="PF02653">
    <property type="entry name" value="BPD_transp_2"/>
    <property type="match status" value="1"/>
</dbReference>
<sequence>MSVPTQGAATVAVQAGGSSLARIVGLVALAVLLVAPYALYPVFLMKVLCFALFACAFNLLIGFGGLLSFGHAAFFGSAAYVTAHTVKVWGLSPELGILLGTVAAAGMGVLFGSIAIRRQGIYFSMITLALSQMVYFLALQLPFTHGEDGIQAVPRGVLLGVIDLNQPFAMYYFVLVVFLFGYAVIWRTVHSPFGQVLKAIRENEPRAISLGYRTDRYKLMAFTLSAALAGMAGGTKAIVFQLATLTDVQWQMSGEVVLMTLLGGMGTLSGPVVGAALVVALENYLAATNLPVPVVIGAIFVACVLLFRRGIAGEILARFGGGGR</sequence>
<keyword evidence="2" id="KW-1003">Cell membrane</keyword>
<organism evidence="7 8">
    <name type="scientific">Azospirillum griseum</name>
    <dbReference type="NCBI Taxonomy" id="2496639"/>
    <lineage>
        <taxon>Bacteria</taxon>
        <taxon>Pseudomonadati</taxon>
        <taxon>Pseudomonadota</taxon>
        <taxon>Alphaproteobacteria</taxon>
        <taxon>Rhodospirillales</taxon>
        <taxon>Azospirillaceae</taxon>
        <taxon>Azospirillum</taxon>
    </lineage>
</organism>
<evidence type="ECO:0000256" key="4">
    <source>
        <dbReference type="ARBA" id="ARBA00022989"/>
    </source>
</evidence>
<dbReference type="GO" id="GO:0015658">
    <property type="term" value="F:branched-chain amino acid transmembrane transporter activity"/>
    <property type="evidence" value="ECO:0007669"/>
    <property type="project" value="InterPro"/>
</dbReference>
<keyword evidence="5 6" id="KW-0472">Membrane</keyword>
<feature type="transmembrane region" description="Helical" evidence="6">
    <location>
        <begin position="219"/>
        <end position="244"/>
    </location>
</feature>
<evidence type="ECO:0000313" key="8">
    <source>
        <dbReference type="Proteomes" id="UP000277007"/>
    </source>
</evidence>
<evidence type="ECO:0000256" key="6">
    <source>
        <dbReference type="SAM" id="Phobius"/>
    </source>
</evidence>
<dbReference type="EMBL" id="RXMA01000002">
    <property type="protein sequence ID" value="RTR23534.1"/>
    <property type="molecule type" value="Genomic_DNA"/>
</dbReference>
<evidence type="ECO:0000256" key="2">
    <source>
        <dbReference type="ARBA" id="ARBA00022475"/>
    </source>
</evidence>
<comment type="subcellular location">
    <subcellularLocation>
        <location evidence="1">Cell membrane</location>
        <topology evidence="1">Multi-pass membrane protein</topology>
    </subcellularLocation>
</comment>
<evidence type="ECO:0000313" key="7">
    <source>
        <dbReference type="EMBL" id="RTR23534.1"/>
    </source>
</evidence>
<dbReference type="Proteomes" id="UP000277007">
    <property type="component" value="Unassembled WGS sequence"/>
</dbReference>
<evidence type="ECO:0000256" key="3">
    <source>
        <dbReference type="ARBA" id="ARBA00022692"/>
    </source>
</evidence>
<dbReference type="GO" id="GO:0005886">
    <property type="term" value="C:plasma membrane"/>
    <property type="evidence" value="ECO:0007669"/>
    <property type="project" value="UniProtKB-SubCell"/>
</dbReference>
<keyword evidence="4 6" id="KW-1133">Transmembrane helix</keyword>
<name>A0A431VLK9_9PROT</name>
<dbReference type="AlphaFoldDB" id="A0A431VLK9"/>
<accession>A0A431VLK9</accession>
<dbReference type="PANTHER" id="PTHR30482">
    <property type="entry name" value="HIGH-AFFINITY BRANCHED-CHAIN AMINO ACID TRANSPORT SYSTEM PERMEASE"/>
    <property type="match status" value="1"/>
</dbReference>
<keyword evidence="3 6" id="KW-0812">Transmembrane</keyword>
<dbReference type="PANTHER" id="PTHR30482:SF17">
    <property type="entry name" value="ABC TRANSPORTER ATP-BINDING PROTEIN"/>
    <property type="match status" value="1"/>
</dbReference>